<feature type="non-terminal residue" evidence="7">
    <location>
        <position position="898"/>
    </location>
</feature>
<sequence>MKNLQLKSSSVSVLYIMSTLSEYIEDIIKRSGGFGRFQLLLCVIILGSKISVTWTTLMMAFAGAIPDWWCNHDITDSEISNTSYKSCMANSTTKCNSYKYNNEMYTLVNEFDLVCDKDWITATVTTIQFGGLLVGCFTMGHLADLVGRKPIYFLSLLILCVMNVVAYFSVSWQMFAVVRFVLGFGAGTYLTVYFPLMMEFISQGARPVIAGLPSWTMWAALLGLVSYLLPNWKHLHLATAVATAPWLLAWWFVPESFRWLVSNNRLHNAEKVIERIAKINNCTMLDLSDVDKVMLKEENNTQKYSVLDLFREKQRLKNTLLHAVMFSCGYVYYAISFGVQKLSGSLYLNLFLLSAVEIPGNAVTMVTSHYIGRKWTSCGFFLISGLSSLAVAIKNRVFILDTSLSGSLINGFALTSKLCVGAGWVSLAVLTSEVYPTVIRNIGYGFQNTATRVGAMVAPQMVFLILLLIILLTAKLSAAWTTLMMSFAGAIPEWWCEQTDSISKNTSDVYKSCIIDNTTKCRSFKYDDSMHTLVNEFDLVCDKDWIVATVTTIQMGGLLVGCFTMGHLSDFVGRKPVLFLSLLMLTVLNLVAYFSVSWQMFAVVRFCLGFFAGTYIIIYFPLATEFVSQNVRPFLTGIPSWVLWAALLGLVAYLLPNWAHLHLATAIFTAPWLLTWWYFVVIVFEYLKLQLFVPESFRWLVSNKQYDRAEAVVKKMARINKAEVPNLNEIKKITLTEETDNKKYTVLDLFRGKYLIKNTLLHAVMWFTCGYVYYAISFGVQKLSGIEIPGNALTIITSNRIGRKWTSCVFFLLSGLAAMLVAIVQTLHLDNTTIRHVKGQRYTGILYYLSGVLLICSSLSAYFASETRGVVLKDTFETKEVDLNSAKIETAVPSVTRI</sequence>
<evidence type="ECO:0000256" key="1">
    <source>
        <dbReference type="ARBA" id="ARBA00004141"/>
    </source>
</evidence>
<keyword evidence="4 5" id="KW-0472">Membrane</keyword>
<comment type="subcellular location">
    <subcellularLocation>
        <location evidence="1">Membrane</location>
        <topology evidence="1">Multi-pass membrane protein</topology>
    </subcellularLocation>
</comment>
<feature type="transmembrane region" description="Helical" evidence="5">
    <location>
        <begin position="208"/>
        <end position="229"/>
    </location>
</feature>
<keyword evidence="2 5" id="KW-0812">Transmembrane</keyword>
<dbReference type="Pfam" id="PF00083">
    <property type="entry name" value="Sugar_tr"/>
    <property type="match status" value="2"/>
</dbReference>
<feature type="transmembrane region" description="Helical" evidence="5">
    <location>
        <begin position="845"/>
        <end position="864"/>
    </location>
</feature>
<evidence type="ECO:0000313" key="7">
    <source>
        <dbReference type="EMBL" id="KAJ8300875.1"/>
    </source>
</evidence>
<feature type="transmembrane region" description="Helical" evidence="5">
    <location>
        <begin position="320"/>
        <end position="340"/>
    </location>
</feature>
<evidence type="ECO:0000313" key="8">
    <source>
        <dbReference type="Proteomes" id="UP001217089"/>
    </source>
</evidence>
<feature type="transmembrane region" description="Helical" evidence="5">
    <location>
        <begin position="634"/>
        <end position="655"/>
    </location>
</feature>
<feature type="transmembrane region" description="Helical" evidence="5">
    <location>
        <begin position="378"/>
        <end position="399"/>
    </location>
</feature>
<comment type="caution">
    <text evidence="7">The sequence shown here is derived from an EMBL/GenBank/DDBJ whole genome shotgun (WGS) entry which is preliminary data.</text>
</comment>
<gene>
    <name evidence="7" type="ORF">KUTeg_022394</name>
</gene>
<evidence type="ECO:0000256" key="4">
    <source>
        <dbReference type="ARBA" id="ARBA00023136"/>
    </source>
</evidence>
<feature type="transmembrane region" description="Helical" evidence="5">
    <location>
        <begin position="39"/>
        <end position="65"/>
    </location>
</feature>
<reference evidence="7 8" key="1">
    <citation type="submission" date="2022-12" db="EMBL/GenBank/DDBJ databases">
        <title>Chromosome-level genome of Tegillarca granosa.</title>
        <authorList>
            <person name="Kim J."/>
        </authorList>
    </citation>
    <scope>NUCLEOTIDE SEQUENCE [LARGE SCALE GENOMIC DNA]</scope>
    <source>
        <strain evidence="7">Teg-2019</strain>
        <tissue evidence="7">Adductor muscle</tissue>
    </source>
</reference>
<proteinExistence type="predicted"/>
<feature type="transmembrane region" description="Helical" evidence="5">
    <location>
        <begin position="346"/>
        <end position="366"/>
    </location>
</feature>
<feature type="transmembrane region" description="Helical" evidence="5">
    <location>
        <begin position="453"/>
        <end position="474"/>
    </location>
</feature>
<dbReference type="Gene3D" id="1.20.1250.20">
    <property type="entry name" value="MFS general substrate transporter like domains"/>
    <property type="match status" value="2"/>
</dbReference>
<name>A0ABQ9E6V1_TEGGR</name>
<dbReference type="Proteomes" id="UP001217089">
    <property type="component" value="Unassembled WGS sequence"/>
</dbReference>
<feature type="transmembrane region" description="Helical" evidence="5">
    <location>
        <begin position="661"/>
        <end position="684"/>
    </location>
</feature>
<feature type="transmembrane region" description="Helical" evidence="5">
    <location>
        <begin position="411"/>
        <end position="432"/>
    </location>
</feature>
<feature type="transmembrane region" description="Helical" evidence="5">
    <location>
        <begin position="235"/>
        <end position="253"/>
    </location>
</feature>
<feature type="transmembrane region" description="Helical" evidence="5">
    <location>
        <begin position="176"/>
        <end position="196"/>
    </location>
</feature>
<dbReference type="PANTHER" id="PTHR24064">
    <property type="entry name" value="SOLUTE CARRIER FAMILY 22 MEMBER"/>
    <property type="match status" value="1"/>
</dbReference>
<feature type="transmembrane region" description="Helical" evidence="5">
    <location>
        <begin position="577"/>
        <end position="596"/>
    </location>
</feature>
<evidence type="ECO:0000256" key="3">
    <source>
        <dbReference type="ARBA" id="ARBA00022989"/>
    </source>
</evidence>
<dbReference type="SUPFAM" id="SSF103473">
    <property type="entry name" value="MFS general substrate transporter"/>
    <property type="match status" value="2"/>
</dbReference>
<feature type="transmembrane region" description="Helical" evidence="5">
    <location>
        <begin position="602"/>
        <end position="622"/>
    </location>
</feature>
<dbReference type="EMBL" id="JARBDR010000919">
    <property type="protein sequence ID" value="KAJ8300875.1"/>
    <property type="molecule type" value="Genomic_DNA"/>
</dbReference>
<dbReference type="InterPro" id="IPR036259">
    <property type="entry name" value="MFS_trans_sf"/>
</dbReference>
<dbReference type="PROSITE" id="PS50850">
    <property type="entry name" value="MFS"/>
    <property type="match status" value="1"/>
</dbReference>
<feature type="domain" description="Major facilitator superfamily (MFS) profile" evidence="6">
    <location>
        <begin position="467"/>
        <end position="898"/>
    </location>
</feature>
<organism evidence="7 8">
    <name type="scientific">Tegillarca granosa</name>
    <name type="common">Malaysian cockle</name>
    <name type="synonym">Anadara granosa</name>
    <dbReference type="NCBI Taxonomy" id="220873"/>
    <lineage>
        <taxon>Eukaryota</taxon>
        <taxon>Metazoa</taxon>
        <taxon>Spiralia</taxon>
        <taxon>Lophotrochozoa</taxon>
        <taxon>Mollusca</taxon>
        <taxon>Bivalvia</taxon>
        <taxon>Autobranchia</taxon>
        <taxon>Pteriomorphia</taxon>
        <taxon>Arcoida</taxon>
        <taxon>Arcoidea</taxon>
        <taxon>Arcidae</taxon>
        <taxon>Tegillarca</taxon>
    </lineage>
</organism>
<dbReference type="InterPro" id="IPR020846">
    <property type="entry name" value="MFS_dom"/>
</dbReference>
<protein>
    <recommendedName>
        <fullName evidence="6">Major facilitator superfamily (MFS) profile domain-containing protein</fullName>
    </recommendedName>
</protein>
<evidence type="ECO:0000256" key="2">
    <source>
        <dbReference type="ARBA" id="ARBA00022692"/>
    </source>
</evidence>
<keyword evidence="8" id="KW-1185">Reference proteome</keyword>
<evidence type="ECO:0000259" key="6">
    <source>
        <dbReference type="PROSITE" id="PS50850"/>
    </source>
</evidence>
<evidence type="ECO:0000256" key="5">
    <source>
        <dbReference type="SAM" id="Phobius"/>
    </source>
</evidence>
<feature type="transmembrane region" description="Helical" evidence="5">
    <location>
        <begin position="151"/>
        <end position="170"/>
    </location>
</feature>
<feature type="transmembrane region" description="Helical" evidence="5">
    <location>
        <begin position="805"/>
        <end position="825"/>
    </location>
</feature>
<dbReference type="InterPro" id="IPR005828">
    <property type="entry name" value="MFS_sugar_transport-like"/>
</dbReference>
<keyword evidence="3 5" id="KW-1133">Transmembrane helix</keyword>
<feature type="transmembrane region" description="Helical" evidence="5">
    <location>
        <begin position="119"/>
        <end position="139"/>
    </location>
</feature>
<accession>A0ABQ9E6V1</accession>